<feature type="domain" description="HTH araC/xylS-type" evidence="9">
    <location>
        <begin position="150"/>
        <end position="248"/>
    </location>
</feature>
<dbReference type="SUPFAM" id="SSF52172">
    <property type="entry name" value="CheY-like"/>
    <property type="match status" value="1"/>
</dbReference>
<evidence type="ECO:0000256" key="3">
    <source>
        <dbReference type="ARBA" id="ARBA00022553"/>
    </source>
</evidence>
<dbReference type="STRING" id="1963862.B4O97_10285"/>
<dbReference type="GO" id="GO:0003700">
    <property type="term" value="F:DNA-binding transcription factor activity"/>
    <property type="evidence" value="ECO:0007669"/>
    <property type="project" value="InterPro"/>
</dbReference>
<keyword evidence="12" id="KW-1185">Reference proteome</keyword>
<dbReference type="Gene3D" id="1.10.10.60">
    <property type="entry name" value="Homeodomain-like"/>
    <property type="match status" value="2"/>
</dbReference>
<keyword evidence="7" id="KW-0804">Transcription</keyword>
<feature type="modified residue" description="4-aspartylphosphate" evidence="8">
    <location>
        <position position="53"/>
    </location>
</feature>
<dbReference type="PROSITE" id="PS01124">
    <property type="entry name" value="HTH_ARAC_FAMILY_2"/>
    <property type="match status" value="1"/>
</dbReference>
<dbReference type="InterPro" id="IPR018060">
    <property type="entry name" value="HTH_AraC"/>
</dbReference>
<dbReference type="InterPro" id="IPR001789">
    <property type="entry name" value="Sig_transdc_resp-reg_receiver"/>
</dbReference>
<evidence type="ECO:0000256" key="1">
    <source>
        <dbReference type="ARBA" id="ARBA00004496"/>
    </source>
</evidence>
<evidence type="ECO:0000256" key="5">
    <source>
        <dbReference type="ARBA" id="ARBA00023015"/>
    </source>
</evidence>
<evidence type="ECO:0000256" key="6">
    <source>
        <dbReference type="ARBA" id="ARBA00023125"/>
    </source>
</evidence>
<feature type="domain" description="Response regulatory" evidence="10">
    <location>
        <begin position="2"/>
        <end position="118"/>
    </location>
</feature>
<dbReference type="GO" id="GO:0005737">
    <property type="term" value="C:cytoplasm"/>
    <property type="evidence" value="ECO:0007669"/>
    <property type="project" value="UniProtKB-SubCell"/>
</dbReference>
<organism evidence="11 12">
    <name type="scientific">Marispirochaeta aestuarii</name>
    <dbReference type="NCBI Taxonomy" id="1963862"/>
    <lineage>
        <taxon>Bacteria</taxon>
        <taxon>Pseudomonadati</taxon>
        <taxon>Spirochaetota</taxon>
        <taxon>Spirochaetia</taxon>
        <taxon>Spirochaetales</taxon>
        <taxon>Spirochaetaceae</taxon>
        <taxon>Marispirochaeta</taxon>
    </lineage>
</organism>
<dbReference type="SMART" id="SM00342">
    <property type="entry name" value="HTH_ARAC"/>
    <property type="match status" value="1"/>
</dbReference>
<dbReference type="EMBL" id="MWQY01000010">
    <property type="protein sequence ID" value="ORC35114.1"/>
    <property type="molecule type" value="Genomic_DNA"/>
</dbReference>
<dbReference type="SMART" id="SM00448">
    <property type="entry name" value="REC"/>
    <property type="match status" value="1"/>
</dbReference>
<dbReference type="InterPro" id="IPR009057">
    <property type="entry name" value="Homeodomain-like_sf"/>
</dbReference>
<dbReference type="OrthoDB" id="327083at2"/>
<dbReference type="Pfam" id="PF00072">
    <property type="entry name" value="Response_reg"/>
    <property type="match status" value="1"/>
</dbReference>
<dbReference type="InterPro" id="IPR020449">
    <property type="entry name" value="Tscrpt_reg_AraC-type_HTH"/>
</dbReference>
<evidence type="ECO:0000256" key="2">
    <source>
        <dbReference type="ARBA" id="ARBA00022490"/>
    </source>
</evidence>
<dbReference type="RefSeq" id="WP_083050592.1">
    <property type="nucleotide sequence ID" value="NZ_MWQY01000010.1"/>
</dbReference>
<keyword evidence="6" id="KW-0238">DNA-binding</keyword>
<evidence type="ECO:0000313" key="11">
    <source>
        <dbReference type="EMBL" id="ORC35114.1"/>
    </source>
</evidence>
<gene>
    <name evidence="11" type="ORF">B4O97_10285</name>
</gene>
<comment type="caution">
    <text evidence="11">The sequence shown here is derived from an EMBL/GenBank/DDBJ whole genome shotgun (WGS) entry which is preliminary data.</text>
</comment>
<name>A0A1Y1RXM3_9SPIO</name>
<dbReference type="SUPFAM" id="SSF46689">
    <property type="entry name" value="Homeodomain-like"/>
    <property type="match status" value="1"/>
</dbReference>
<evidence type="ECO:0000259" key="10">
    <source>
        <dbReference type="PROSITE" id="PS50110"/>
    </source>
</evidence>
<keyword evidence="4" id="KW-0902">Two-component regulatory system</keyword>
<comment type="subcellular location">
    <subcellularLocation>
        <location evidence="1">Cytoplasm</location>
    </subcellularLocation>
</comment>
<accession>A0A1Y1RXM3</accession>
<sequence length="248" mass="27788">MKLLIADDEQLVRFSIRDILGEIPIVFDIAEVGSGTGLVEQVKKCVPDIALVDIRMPGMSGLQAIEQLSRIASNTKWIILSGYSEFEYSRSALRLGVIDYLLKPVDPEELKKTLGRALDIIASETRGEPGALELDRHRDQPRDMPELLVRHAQIVAGRRFCEALGVAQIAEELKVTPNYLSSMFKKYTGESLTSYLTGLRLEEARRRLMEPGICVKEVAVSLGYTSSRHFARLFREKYGLSPSDYQLG</sequence>
<dbReference type="PROSITE" id="PS50110">
    <property type="entry name" value="RESPONSE_REGULATORY"/>
    <property type="match status" value="1"/>
</dbReference>
<dbReference type="GO" id="GO:0043565">
    <property type="term" value="F:sequence-specific DNA binding"/>
    <property type="evidence" value="ECO:0007669"/>
    <property type="project" value="InterPro"/>
</dbReference>
<evidence type="ECO:0000256" key="8">
    <source>
        <dbReference type="PROSITE-ProRule" id="PRU00169"/>
    </source>
</evidence>
<dbReference type="Pfam" id="PF12833">
    <property type="entry name" value="HTH_18"/>
    <property type="match status" value="1"/>
</dbReference>
<reference evidence="11 12" key="1">
    <citation type="submission" date="2017-03" db="EMBL/GenBank/DDBJ databases">
        <title>Draft Genome sequence of Marispirochaeta sp. strain JC444.</title>
        <authorList>
            <person name="Shivani Y."/>
            <person name="Subhash Y."/>
            <person name="Sasikala C."/>
            <person name="Ramana C."/>
        </authorList>
    </citation>
    <scope>NUCLEOTIDE SEQUENCE [LARGE SCALE GENOMIC DNA]</scope>
    <source>
        <strain evidence="11 12">JC444</strain>
    </source>
</reference>
<dbReference type="PANTHER" id="PTHR42713">
    <property type="entry name" value="HISTIDINE KINASE-RELATED"/>
    <property type="match status" value="1"/>
</dbReference>
<proteinExistence type="predicted"/>
<dbReference type="PROSITE" id="PS00041">
    <property type="entry name" value="HTH_ARAC_FAMILY_1"/>
    <property type="match status" value="1"/>
</dbReference>
<dbReference type="GO" id="GO:0000160">
    <property type="term" value="P:phosphorelay signal transduction system"/>
    <property type="evidence" value="ECO:0007669"/>
    <property type="project" value="UniProtKB-KW"/>
</dbReference>
<evidence type="ECO:0000259" key="9">
    <source>
        <dbReference type="PROSITE" id="PS01124"/>
    </source>
</evidence>
<dbReference type="PANTHER" id="PTHR42713:SF3">
    <property type="entry name" value="TRANSCRIPTIONAL REGULATORY PROTEIN HPTR"/>
    <property type="match status" value="1"/>
</dbReference>
<evidence type="ECO:0008006" key="13">
    <source>
        <dbReference type="Google" id="ProtNLM"/>
    </source>
</evidence>
<dbReference type="CDD" id="cd17536">
    <property type="entry name" value="REC_YesN-like"/>
    <property type="match status" value="1"/>
</dbReference>
<dbReference type="Gene3D" id="3.40.50.2300">
    <property type="match status" value="1"/>
</dbReference>
<dbReference type="PRINTS" id="PR00032">
    <property type="entry name" value="HTHARAC"/>
</dbReference>
<keyword evidence="2" id="KW-0963">Cytoplasm</keyword>
<dbReference type="InterPro" id="IPR018062">
    <property type="entry name" value="HTH_AraC-typ_CS"/>
</dbReference>
<evidence type="ECO:0000256" key="4">
    <source>
        <dbReference type="ARBA" id="ARBA00023012"/>
    </source>
</evidence>
<dbReference type="AlphaFoldDB" id="A0A1Y1RXM3"/>
<evidence type="ECO:0000256" key="7">
    <source>
        <dbReference type="ARBA" id="ARBA00023163"/>
    </source>
</evidence>
<evidence type="ECO:0000313" key="12">
    <source>
        <dbReference type="Proteomes" id="UP000192343"/>
    </source>
</evidence>
<dbReference type="InterPro" id="IPR051552">
    <property type="entry name" value="HptR"/>
</dbReference>
<dbReference type="Proteomes" id="UP000192343">
    <property type="component" value="Unassembled WGS sequence"/>
</dbReference>
<dbReference type="InterPro" id="IPR011006">
    <property type="entry name" value="CheY-like_superfamily"/>
</dbReference>
<keyword evidence="5" id="KW-0805">Transcription regulation</keyword>
<protein>
    <recommendedName>
        <fullName evidence="13">DNA-binding response regulator</fullName>
    </recommendedName>
</protein>
<keyword evidence="3 8" id="KW-0597">Phosphoprotein</keyword>